<keyword evidence="3" id="KW-1185">Reference proteome</keyword>
<name>A0A6G6Y1H6_9SPHN</name>
<dbReference type="KEGG" id="spzr:G5C33_00740"/>
<proteinExistence type="predicted"/>
<dbReference type="RefSeq" id="WP_165325461.1">
    <property type="nucleotide sequence ID" value="NZ_CP049109.1"/>
</dbReference>
<dbReference type="Proteomes" id="UP000501568">
    <property type="component" value="Chromosome"/>
</dbReference>
<evidence type="ECO:0000256" key="1">
    <source>
        <dbReference type="SAM" id="Phobius"/>
    </source>
</evidence>
<evidence type="ECO:0000313" key="2">
    <source>
        <dbReference type="EMBL" id="QIG78463.1"/>
    </source>
</evidence>
<keyword evidence="1" id="KW-1133">Transmembrane helix</keyword>
<gene>
    <name evidence="2" type="ORF">G5C33_00740</name>
</gene>
<feature type="transmembrane region" description="Helical" evidence="1">
    <location>
        <begin position="103"/>
        <end position="124"/>
    </location>
</feature>
<feature type="transmembrane region" description="Helical" evidence="1">
    <location>
        <begin position="266"/>
        <end position="287"/>
    </location>
</feature>
<accession>A0A6G6Y1H6</accession>
<feature type="transmembrane region" description="Helical" evidence="1">
    <location>
        <begin position="236"/>
        <end position="254"/>
    </location>
</feature>
<reference evidence="2 3" key="1">
    <citation type="submission" date="2020-02" db="EMBL/GenBank/DDBJ databases">
        <authorList>
            <person name="Zheng R.K."/>
            <person name="Sun C.M."/>
        </authorList>
    </citation>
    <scope>NUCLEOTIDE SEQUENCE [LARGE SCALE GENOMIC DNA]</scope>
    <source>
        <strain evidence="3">zrk23</strain>
    </source>
</reference>
<dbReference type="Pfam" id="PF12412">
    <property type="entry name" value="DUF3667"/>
    <property type="match status" value="1"/>
</dbReference>
<organism evidence="2 3">
    <name type="scientific">Stakelama tenebrarum</name>
    <dbReference type="NCBI Taxonomy" id="2711215"/>
    <lineage>
        <taxon>Bacteria</taxon>
        <taxon>Pseudomonadati</taxon>
        <taxon>Pseudomonadota</taxon>
        <taxon>Alphaproteobacteria</taxon>
        <taxon>Sphingomonadales</taxon>
        <taxon>Sphingomonadaceae</taxon>
        <taxon>Stakelama</taxon>
    </lineage>
</organism>
<evidence type="ECO:0000313" key="3">
    <source>
        <dbReference type="Proteomes" id="UP000501568"/>
    </source>
</evidence>
<keyword evidence="1" id="KW-0812">Transmembrane</keyword>
<feature type="transmembrane region" description="Helical" evidence="1">
    <location>
        <begin position="293"/>
        <end position="310"/>
    </location>
</feature>
<feature type="transmembrane region" description="Helical" evidence="1">
    <location>
        <begin position="322"/>
        <end position="349"/>
    </location>
</feature>
<dbReference type="EMBL" id="CP049109">
    <property type="protein sequence ID" value="QIG78463.1"/>
    <property type="molecule type" value="Genomic_DNA"/>
</dbReference>
<dbReference type="AlphaFoldDB" id="A0A6G6Y1H6"/>
<dbReference type="InterPro" id="IPR022134">
    <property type="entry name" value="DUF3667"/>
</dbReference>
<sequence length="350" mass="38700">MGEFEGGGEIVTGALIGRAVEPHAGEPGGEGSMCLNCGTALIGAHCHRCGQGAHVHRSIGEIWHEILHGVVHFDGKLWRTLPMLVFRPGELTRRYIEGERARFVSPMALFLFALFTMFAVFQIAGISPPTDLKGNGEVSANLTETREKLEDSRAEAVQVRDSTAPGSPEHQAALRQIVEADEGEEALKRVAVIADPTGGHENEIHTGWERLDHGLEKWSKNPGLMLYKLQSNGYKFSWLLIPLSLPFVWLMFAWKRGYGGYDHAVFITYSIAFMSMLFIALTLVAGLGVPMRWLALASLIIPPLHIYKHLKGAYRLRRLSALARTLLLLVFIQIVIILFTIVLVFLGLVG</sequence>
<keyword evidence="1" id="KW-0472">Membrane</keyword>
<protein>
    <submittedName>
        <fullName evidence="2">DUF3667 domain-containing protein</fullName>
    </submittedName>
</protein>